<evidence type="ECO:0000256" key="9">
    <source>
        <dbReference type="ARBA" id="ARBA00022825"/>
    </source>
</evidence>
<reference evidence="12" key="2">
    <citation type="submission" date="2021-09" db="EMBL/GenBank/DDBJ databases">
        <authorList>
            <person name="Gilroy R."/>
        </authorList>
    </citation>
    <scope>NUCLEOTIDE SEQUENCE</scope>
    <source>
        <strain evidence="12">CHK121-7720</strain>
    </source>
</reference>
<proteinExistence type="inferred from homology"/>
<dbReference type="Gene3D" id="2.130.10.10">
    <property type="entry name" value="YVTN repeat-like/Quinoprotein amine dehydrogenase"/>
    <property type="match status" value="1"/>
</dbReference>
<dbReference type="FunFam" id="3.40.50.1820:FF:000028">
    <property type="entry name" value="S9 family peptidase"/>
    <property type="match status" value="1"/>
</dbReference>
<dbReference type="Pfam" id="PF00326">
    <property type="entry name" value="Peptidase_S9"/>
    <property type="match status" value="1"/>
</dbReference>
<dbReference type="InterPro" id="IPR001375">
    <property type="entry name" value="Peptidase_S9_cat"/>
</dbReference>
<sequence length="704" mass="79882">MNKLNCMMMAGTLLVTACQPTGKTGDIIGKQPVKVENGIMTTEVLMAFGRVSDPVVSPDKSKILFGVTYENVEQNKSNRELFVMDIDGQNKRQITCTPESEGNAVWINGGKQIAYLSGKSGDSQLWIMEADGSNARQISHHEKGVHGFLFSPDEKHILFIGNVKYSQKASDIYPDLDKATGRVIDDLMYKHWDEWVEEIPHPYIASFDGKALSDIVDIMEGEPYESPMKPFGGIESFAWTPDSKAVAYTSRKKTGLEYSISTNSDIYLYDLGSKQTRNLTEGMMGYDTTPAFSPDGKYLAWGSMERDGYESDKNRLFVMNMATGEKQDLTADFDYSTDELAWAPDGQSLFIRTAYQGEVHIFRVGLDKKIEQITTGYYDYASLAPVSESCLIAMRHSLSQPDEIYSVNPQSKEVKELSFENKDILDQLTMGKVEERWITTTDNKKMLTWIVYPPHFDPSKKYPAILYCQGGPQQAVSQFWSYRWNLQLMAANGYIVIAPNRRGLYGFGQEWLEQISGDYGGQNMKDYLSATDEMKKEPYVDGDHMGAVGASYGGFSVYWLAGHHQKRFKAFIAHAGIYNLEQQYVETEEMWFANWDMGGAPWDKTNATAQRTFATSPHKFVDQWDTPILITHGEYDFRILASQGMSAFNAAKLRGVPAEMLIFPDENHWILKPQNGVLWQRIFFRWLDRWLKPQTQTENPEPAK</sequence>
<dbReference type="Proteomes" id="UP000757103">
    <property type="component" value="Unassembled WGS sequence"/>
</dbReference>
<dbReference type="SUPFAM" id="SSF82171">
    <property type="entry name" value="DPP6 N-terminal domain-like"/>
    <property type="match status" value="1"/>
</dbReference>
<keyword evidence="8" id="KW-0378">Hydrolase</keyword>
<evidence type="ECO:0000256" key="3">
    <source>
        <dbReference type="ARBA" id="ARBA00011738"/>
    </source>
</evidence>
<dbReference type="Gene3D" id="2.120.10.30">
    <property type="entry name" value="TolB, C-terminal domain"/>
    <property type="match status" value="2"/>
</dbReference>
<dbReference type="PANTHER" id="PTHR42776">
    <property type="entry name" value="SERINE PEPTIDASE S9 FAMILY MEMBER"/>
    <property type="match status" value="1"/>
</dbReference>
<dbReference type="Pfam" id="PF07676">
    <property type="entry name" value="PD40"/>
    <property type="match status" value="3"/>
</dbReference>
<dbReference type="GO" id="GO:0043171">
    <property type="term" value="P:peptide catabolic process"/>
    <property type="evidence" value="ECO:0007669"/>
    <property type="project" value="UniProtKB-ARBA"/>
</dbReference>
<keyword evidence="6" id="KW-0732">Signal</keyword>
<dbReference type="RefSeq" id="WP_272960908.1">
    <property type="nucleotide sequence ID" value="NZ_CAKMIC010000005.1"/>
</dbReference>
<dbReference type="EMBL" id="DYUD01000011">
    <property type="protein sequence ID" value="HJG88433.1"/>
    <property type="molecule type" value="Genomic_DNA"/>
</dbReference>
<evidence type="ECO:0000256" key="5">
    <source>
        <dbReference type="ARBA" id="ARBA00022670"/>
    </source>
</evidence>
<gene>
    <name evidence="12" type="ORF">K8U91_03000</name>
</gene>
<dbReference type="PROSITE" id="PS51257">
    <property type="entry name" value="PROKAR_LIPOPROTEIN"/>
    <property type="match status" value="1"/>
</dbReference>
<evidence type="ECO:0000256" key="4">
    <source>
        <dbReference type="ARBA" id="ARBA00022438"/>
    </source>
</evidence>
<dbReference type="GO" id="GO:0042597">
    <property type="term" value="C:periplasmic space"/>
    <property type="evidence" value="ECO:0007669"/>
    <property type="project" value="UniProtKB-SubCell"/>
</dbReference>
<name>A0A921SUB3_9BACT</name>
<comment type="similarity">
    <text evidence="2">Belongs to the peptidase S9C family.</text>
</comment>
<comment type="subunit">
    <text evidence="3">Homodimer.</text>
</comment>
<keyword evidence="9" id="KW-0720">Serine protease</keyword>
<dbReference type="GO" id="GO:0008239">
    <property type="term" value="F:dipeptidyl-peptidase activity"/>
    <property type="evidence" value="ECO:0007669"/>
    <property type="project" value="UniProtKB-ARBA"/>
</dbReference>
<keyword evidence="7" id="KW-0574">Periplasm</keyword>
<dbReference type="InterPro" id="IPR029058">
    <property type="entry name" value="AB_hydrolase_fold"/>
</dbReference>
<keyword evidence="4" id="KW-0031">Aminopeptidase</keyword>
<dbReference type="Gene3D" id="3.40.50.1820">
    <property type="entry name" value="alpha/beta hydrolase"/>
    <property type="match status" value="1"/>
</dbReference>
<dbReference type="InterPro" id="IPR011659">
    <property type="entry name" value="WD40"/>
</dbReference>
<comment type="caution">
    <text evidence="12">The sequence shown here is derived from an EMBL/GenBank/DDBJ whole genome shotgun (WGS) entry which is preliminary data.</text>
</comment>
<dbReference type="GO" id="GO:0006508">
    <property type="term" value="P:proteolysis"/>
    <property type="evidence" value="ECO:0007669"/>
    <property type="project" value="UniProtKB-KW"/>
</dbReference>
<dbReference type="InterPro" id="IPR011042">
    <property type="entry name" value="6-blade_b-propeller_TolB-like"/>
</dbReference>
<dbReference type="GO" id="GO:0004177">
    <property type="term" value="F:aminopeptidase activity"/>
    <property type="evidence" value="ECO:0007669"/>
    <property type="project" value="UniProtKB-KW"/>
</dbReference>
<dbReference type="AlphaFoldDB" id="A0A921SUB3"/>
<dbReference type="GO" id="GO:0004252">
    <property type="term" value="F:serine-type endopeptidase activity"/>
    <property type="evidence" value="ECO:0007669"/>
    <property type="project" value="TreeGrafter"/>
</dbReference>
<evidence type="ECO:0000256" key="7">
    <source>
        <dbReference type="ARBA" id="ARBA00022764"/>
    </source>
</evidence>
<evidence type="ECO:0000313" key="13">
    <source>
        <dbReference type="Proteomes" id="UP000757103"/>
    </source>
</evidence>
<keyword evidence="5" id="KW-0645">Protease</keyword>
<dbReference type="PANTHER" id="PTHR42776:SF13">
    <property type="entry name" value="DIPEPTIDYL-PEPTIDASE 5"/>
    <property type="match status" value="1"/>
</dbReference>
<evidence type="ECO:0000259" key="11">
    <source>
        <dbReference type="Pfam" id="PF00326"/>
    </source>
</evidence>
<evidence type="ECO:0000256" key="10">
    <source>
        <dbReference type="ARBA" id="ARBA00070574"/>
    </source>
</evidence>
<feature type="domain" description="Peptidase S9 prolyl oligopeptidase catalytic" evidence="11">
    <location>
        <begin position="480"/>
        <end position="692"/>
    </location>
</feature>
<dbReference type="InterPro" id="IPR015943">
    <property type="entry name" value="WD40/YVTN_repeat-like_dom_sf"/>
</dbReference>
<organism evidence="12 13">
    <name type="scientific">Barnesiella viscericola</name>
    <dbReference type="NCBI Taxonomy" id="397865"/>
    <lineage>
        <taxon>Bacteria</taxon>
        <taxon>Pseudomonadati</taxon>
        <taxon>Bacteroidota</taxon>
        <taxon>Bacteroidia</taxon>
        <taxon>Bacteroidales</taxon>
        <taxon>Barnesiellaceae</taxon>
        <taxon>Barnesiella</taxon>
    </lineage>
</organism>
<dbReference type="FunFam" id="2.120.10.30:FF:000079">
    <property type="entry name" value="S9 family peptidase"/>
    <property type="match status" value="1"/>
</dbReference>
<dbReference type="GO" id="GO:0042277">
    <property type="term" value="F:peptide binding"/>
    <property type="evidence" value="ECO:0007669"/>
    <property type="project" value="UniProtKB-ARBA"/>
</dbReference>
<reference evidence="12" key="1">
    <citation type="journal article" date="2021" name="PeerJ">
        <title>Extensive microbial diversity within the chicken gut microbiome revealed by metagenomics and culture.</title>
        <authorList>
            <person name="Gilroy R."/>
            <person name="Ravi A."/>
            <person name="Getino M."/>
            <person name="Pursley I."/>
            <person name="Horton D.L."/>
            <person name="Alikhan N.F."/>
            <person name="Baker D."/>
            <person name="Gharbi K."/>
            <person name="Hall N."/>
            <person name="Watson M."/>
            <person name="Adriaenssens E.M."/>
            <person name="Foster-Nyarko E."/>
            <person name="Jarju S."/>
            <person name="Secka A."/>
            <person name="Antonio M."/>
            <person name="Oren A."/>
            <person name="Chaudhuri R.R."/>
            <person name="La Ragione R."/>
            <person name="Hildebrand F."/>
            <person name="Pallen M.J."/>
        </authorList>
    </citation>
    <scope>NUCLEOTIDE SEQUENCE</scope>
    <source>
        <strain evidence="12">CHK121-7720</strain>
    </source>
</reference>
<protein>
    <recommendedName>
        <fullName evidence="10">Dipeptidyl-peptidase 5</fullName>
    </recommendedName>
</protein>
<evidence type="ECO:0000313" key="12">
    <source>
        <dbReference type="EMBL" id="HJG88433.1"/>
    </source>
</evidence>
<dbReference type="SUPFAM" id="SSF53474">
    <property type="entry name" value="alpha/beta-Hydrolases"/>
    <property type="match status" value="1"/>
</dbReference>
<comment type="subcellular location">
    <subcellularLocation>
        <location evidence="1">Periplasm</location>
    </subcellularLocation>
</comment>
<evidence type="ECO:0000256" key="1">
    <source>
        <dbReference type="ARBA" id="ARBA00004418"/>
    </source>
</evidence>
<evidence type="ECO:0000256" key="6">
    <source>
        <dbReference type="ARBA" id="ARBA00022729"/>
    </source>
</evidence>
<evidence type="ECO:0000256" key="8">
    <source>
        <dbReference type="ARBA" id="ARBA00022801"/>
    </source>
</evidence>
<accession>A0A921SUB3</accession>
<evidence type="ECO:0000256" key="2">
    <source>
        <dbReference type="ARBA" id="ARBA00010040"/>
    </source>
</evidence>